<evidence type="ECO:0000256" key="1">
    <source>
        <dbReference type="ARBA" id="ARBA00008213"/>
    </source>
</evidence>
<dbReference type="Pfam" id="PF01272">
    <property type="entry name" value="GreA_GreB"/>
    <property type="match status" value="1"/>
</dbReference>
<keyword evidence="12" id="KW-1185">Reference proteome</keyword>
<dbReference type="GO" id="GO:0032784">
    <property type="term" value="P:regulation of DNA-templated transcription elongation"/>
    <property type="evidence" value="ECO:0007669"/>
    <property type="project" value="UniProtKB-UniRule"/>
</dbReference>
<evidence type="ECO:0000256" key="7">
    <source>
        <dbReference type="ARBA" id="ARBA00030776"/>
    </source>
</evidence>
<dbReference type="EMBL" id="JXUW01000004">
    <property type="protein sequence ID" value="KJE77495.1"/>
    <property type="molecule type" value="Genomic_DNA"/>
</dbReference>
<dbReference type="GO" id="GO:0006354">
    <property type="term" value="P:DNA-templated transcription elongation"/>
    <property type="evidence" value="ECO:0007669"/>
    <property type="project" value="TreeGrafter"/>
</dbReference>
<accession>A0A0D8FW35</accession>
<dbReference type="PROSITE" id="PS00830">
    <property type="entry name" value="GREAB_2"/>
    <property type="match status" value="1"/>
</dbReference>
<dbReference type="eggNOG" id="COG0782">
    <property type="taxonomic scope" value="Bacteria"/>
</dbReference>
<dbReference type="InterPro" id="IPR023459">
    <property type="entry name" value="Tscrpt_elong_fac_GreA/B_fam"/>
</dbReference>
<name>A0A0D8FW35_9ACTN</name>
<organism evidence="11 12">
    <name type="scientific">Ferrimicrobium acidiphilum DSM 19497</name>
    <dbReference type="NCBI Taxonomy" id="1121877"/>
    <lineage>
        <taxon>Bacteria</taxon>
        <taxon>Bacillati</taxon>
        <taxon>Actinomycetota</taxon>
        <taxon>Acidimicrobiia</taxon>
        <taxon>Acidimicrobiales</taxon>
        <taxon>Acidimicrobiaceae</taxon>
        <taxon>Ferrimicrobium</taxon>
    </lineage>
</organism>
<dbReference type="PANTHER" id="PTHR30437:SF4">
    <property type="entry name" value="TRANSCRIPTION ELONGATION FACTOR GREA"/>
    <property type="match status" value="1"/>
</dbReference>
<keyword evidence="11" id="KW-0648">Protein biosynthesis</keyword>
<dbReference type="InterPro" id="IPR018151">
    <property type="entry name" value="TF_GreA/GreB_CS"/>
</dbReference>
<evidence type="ECO:0000256" key="5">
    <source>
        <dbReference type="ARBA" id="ARBA00023163"/>
    </source>
</evidence>
<dbReference type="Gene3D" id="3.10.50.30">
    <property type="entry name" value="Transcription elongation factor, GreA/GreB, C-terminal domain"/>
    <property type="match status" value="1"/>
</dbReference>
<dbReference type="Pfam" id="PF03449">
    <property type="entry name" value="GreA_GreB_N"/>
    <property type="match status" value="1"/>
</dbReference>
<dbReference type="InterPro" id="IPR028624">
    <property type="entry name" value="Tscrpt_elong_fac_GreA/B"/>
</dbReference>
<feature type="domain" description="Transcription elongation factor GreA/GreB C-terminal" evidence="9">
    <location>
        <begin position="85"/>
        <end position="158"/>
    </location>
</feature>
<dbReference type="SUPFAM" id="SSF54534">
    <property type="entry name" value="FKBP-like"/>
    <property type="match status" value="1"/>
</dbReference>
<dbReference type="InterPro" id="IPR001437">
    <property type="entry name" value="Tscrpt_elong_fac_GreA/B_C"/>
</dbReference>
<dbReference type="PANTHER" id="PTHR30437">
    <property type="entry name" value="TRANSCRIPTION ELONGATION FACTOR GREA"/>
    <property type="match status" value="1"/>
</dbReference>
<evidence type="ECO:0000256" key="4">
    <source>
        <dbReference type="ARBA" id="ARBA00023125"/>
    </source>
</evidence>
<evidence type="ECO:0000259" key="10">
    <source>
        <dbReference type="Pfam" id="PF03449"/>
    </source>
</evidence>
<dbReference type="SUPFAM" id="SSF46557">
    <property type="entry name" value="GreA transcript cleavage protein, N-terminal domain"/>
    <property type="match status" value="1"/>
</dbReference>
<keyword evidence="4 8" id="KW-0238">DNA-binding</keyword>
<keyword evidence="11" id="KW-0251">Elongation factor</keyword>
<dbReference type="PATRIC" id="fig|1121877.4.peg.647"/>
<evidence type="ECO:0000256" key="8">
    <source>
        <dbReference type="HAMAP-Rule" id="MF_00105"/>
    </source>
</evidence>
<protein>
    <recommendedName>
        <fullName evidence="2 8">Transcription elongation factor GreA</fullName>
    </recommendedName>
    <alternativeName>
        <fullName evidence="7 8">Transcript cleavage factor GreA</fullName>
    </alternativeName>
</protein>
<feature type="domain" description="Transcription elongation factor GreA/GreB N-terminal" evidence="10">
    <location>
        <begin position="9"/>
        <end position="77"/>
    </location>
</feature>
<dbReference type="InterPro" id="IPR036805">
    <property type="entry name" value="Tscrpt_elong_fac_GreA/B_N_sf"/>
</dbReference>
<dbReference type="InterPro" id="IPR022691">
    <property type="entry name" value="Tscrpt_elong_fac_GreA/B_N"/>
</dbReference>
<gene>
    <name evidence="8 11" type="primary">greA</name>
    <name evidence="11" type="ORF">FEAC_06030</name>
</gene>
<evidence type="ECO:0000259" key="9">
    <source>
        <dbReference type="Pfam" id="PF01272"/>
    </source>
</evidence>
<dbReference type="STRING" id="1121877.FEAC_06030"/>
<proteinExistence type="inferred from homology"/>
<dbReference type="InterPro" id="IPR036953">
    <property type="entry name" value="GreA/GreB_C_sf"/>
</dbReference>
<evidence type="ECO:0000256" key="2">
    <source>
        <dbReference type="ARBA" id="ARBA00013729"/>
    </source>
</evidence>
<reference evidence="11 12" key="1">
    <citation type="submission" date="2015-01" db="EMBL/GenBank/DDBJ databases">
        <title>Draft genome of the acidophilic iron oxidizer Ferrimicrobium acidiphilum strain T23.</title>
        <authorList>
            <person name="Poehlein A."/>
            <person name="Eisen S."/>
            <person name="Schloemann M."/>
            <person name="Johnson B.D."/>
            <person name="Daniel R."/>
            <person name="Muehling M."/>
        </authorList>
    </citation>
    <scope>NUCLEOTIDE SEQUENCE [LARGE SCALE GENOMIC DNA]</scope>
    <source>
        <strain evidence="11 12">T23</strain>
    </source>
</reference>
<evidence type="ECO:0000256" key="6">
    <source>
        <dbReference type="ARBA" id="ARBA00024916"/>
    </source>
</evidence>
<evidence type="ECO:0000313" key="12">
    <source>
        <dbReference type="Proteomes" id="UP000032336"/>
    </source>
</evidence>
<dbReference type="PIRSF" id="PIRSF006092">
    <property type="entry name" value="GreA_GreB"/>
    <property type="match status" value="1"/>
</dbReference>
<dbReference type="PROSITE" id="PS00829">
    <property type="entry name" value="GREAB_1"/>
    <property type="match status" value="1"/>
</dbReference>
<dbReference type="GO" id="GO:0070063">
    <property type="term" value="F:RNA polymerase binding"/>
    <property type="evidence" value="ECO:0007669"/>
    <property type="project" value="InterPro"/>
</dbReference>
<comment type="function">
    <text evidence="6 8">Necessary for efficient RNA polymerase transcription elongation past template-encoded arresting sites. The arresting sites in DNA have the property of trapping a certain fraction of elongating RNA polymerases that pass through, resulting in locked ternary complexes. Cleavage of the nascent transcript by cleavage factors such as GreA or GreB allows the resumption of elongation from the new 3'terminus. GreA releases sequences of 2 to 3 nucleotides.</text>
</comment>
<evidence type="ECO:0000313" key="11">
    <source>
        <dbReference type="EMBL" id="KJE77495.1"/>
    </source>
</evidence>
<dbReference type="FunFam" id="1.10.287.180:FF:000001">
    <property type="entry name" value="Transcription elongation factor GreA"/>
    <property type="match status" value="1"/>
</dbReference>
<dbReference type="Proteomes" id="UP000032336">
    <property type="component" value="Unassembled WGS sequence"/>
</dbReference>
<keyword evidence="3 8" id="KW-0805">Transcription regulation</keyword>
<dbReference type="GO" id="GO:0003746">
    <property type="term" value="F:translation elongation factor activity"/>
    <property type="evidence" value="ECO:0007669"/>
    <property type="project" value="UniProtKB-KW"/>
</dbReference>
<comment type="similarity">
    <text evidence="1 8">Belongs to the GreA/GreB family.</text>
</comment>
<comment type="caution">
    <text evidence="11">The sequence shown here is derived from an EMBL/GenBank/DDBJ whole genome shotgun (WGS) entry which is preliminary data.</text>
</comment>
<dbReference type="HAMAP" id="MF_00105">
    <property type="entry name" value="GreA_GreB"/>
    <property type="match status" value="1"/>
</dbReference>
<dbReference type="GO" id="GO:0003677">
    <property type="term" value="F:DNA binding"/>
    <property type="evidence" value="ECO:0007669"/>
    <property type="project" value="UniProtKB-UniRule"/>
</dbReference>
<dbReference type="Gene3D" id="1.10.287.180">
    <property type="entry name" value="Transcription elongation factor, GreA/GreB, N-terminal domain"/>
    <property type="match status" value="1"/>
</dbReference>
<dbReference type="AlphaFoldDB" id="A0A0D8FW35"/>
<keyword evidence="5 8" id="KW-0804">Transcription</keyword>
<evidence type="ECO:0000256" key="3">
    <source>
        <dbReference type="ARBA" id="ARBA00023015"/>
    </source>
</evidence>
<sequence>MFFMTETTISQATYDALVAELHELTTTGRIEIANAIESARALGDLSENGDYHAAKDAQGKMEARVRQLQALLENAVVVSDENSSADSVRPGLIVALRYEDDDDIGEYFLGSIEERRSGVEVVSPTSPLGQALVGAKSGDWVEYRAPGGVLKVEVVSIRRA</sequence>